<dbReference type="EMBL" id="SMOL01000559">
    <property type="protein sequence ID" value="KAB2606003.1"/>
    <property type="molecule type" value="Genomic_DNA"/>
</dbReference>
<organism evidence="1 2">
    <name type="scientific">Pyrus ussuriensis x Pyrus communis</name>
    <dbReference type="NCBI Taxonomy" id="2448454"/>
    <lineage>
        <taxon>Eukaryota</taxon>
        <taxon>Viridiplantae</taxon>
        <taxon>Streptophyta</taxon>
        <taxon>Embryophyta</taxon>
        <taxon>Tracheophyta</taxon>
        <taxon>Spermatophyta</taxon>
        <taxon>Magnoliopsida</taxon>
        <taxon>eudicotyledons</taxon>
        <taxon>Gunneridae</taxon>
        <taxon>Pentapetalae</taxon>
        <taxon>rosids</taxon>
        <taxon>fabids</taxon>
        <taxon>Rosales</taxon>
        <taxon>Rosaceae</taxon>
        <taxon>Amygdaloideae</taxon>
        <taxon>Maleae</taxon>
        <taxon>Pyrus</taxon>
    </lineage>
</organism>
<evidence type="ECO:0000313" key="2">
    <source>
        <dbReference type="Proteomes" id="UP000327157"/>
    </source>
</evidence>
<keyword evidence="2" id="KW-1185">Reference proteome</keyword>
<gene>
    <name evidence="1" type="ORF">D8674_005720</name>
</gene>
<proteinExistence type="predicted"/>
<dbReference type="Proteomes" id="UP000327157">
    <property type="component" value="Chromosome 11"/>
</dbReference>
<dbReference type="AlphaFoldDB" id="A0A5N5FSK0"/>
<reference evidence="2" key="2">
    <citation type="submission" date="2019-10" db="EMBL/GenBank/DDBJ databases">
        <title>A de novo genome assembly of a pear dwarfing rootstock.</title>
        <authorList>
            <person name="Wang F."/>
            <person name="Wang J."/>
            <person name="Li S."/>
            <person name="Zhang Y."/>
            <person name="Fang M."/>
            <person name="Ma L."/>
            <person name="Zhao Y."/>
            <person name="Jiang S."/>
        </authorList>
    </citation>
    <scope>NUCLEOTIDE SEQUENCE [LARGE SCALE GENOMIC DNA]</scope>
</reference>
<sequence length="96" mass="11064">MADSAYGPSKGCEVERSGKKKAKITHTCGKRENNDRHKRINLNDFRESKRESQAKLVYEIGYILRNKCPMVEWMSWKKVLDDLKKSMLDDLAISGS</sequence>
<evidence type="ECO:0000313" key="1">
    <source>
        <dbReference type="EMBL" id="KAB2606003.1"/>
    </source>
</evidence>
<reference evidence="1 2" key="1">
    <citation type="submission" date="2019-09" db="EMBL/GenBank/DDBJ databases">
        <authorList>
            <person name="Ou C."/>
        </authorList>
    </citation>
    <scope>NUCLEOTIDE SEQUENCE [LARGE SCALE GENOMIC DNA]</scope>
    <source>
        <strain evidence="1">S2</strain>
        <tissue evidence="1">Leaf</tissue>
    </source>
</reference>
<protein>
    <submittedName>
        <fullName evidence="1">Delta(7)-sterol-C5(6)-desaturase-like</fullName>
    </submittedName>
</protein>
<comment type="caution">
    <text evidence="1">The sequence shown here is derived from an EMBL/GenBank/DDBJ whole genome shotgun (WGS) entry which is preliminary data.</text>
</comment>
<accession>A0A5N5FSK0</accession>
<name>A0A5N5FSK0_9ROSA</name>
<reference evidence="1 2" key="3">
    <citation type="submission" date="2019-11" db="EMBL/GenBank/DDBJ databases">
        <title>A de novo genome assembly of a pear dwarfing rootstock.</title>
        <authorList>
            <person name="Wang F."/>
            <person name="Wang J."/>
            <person name="Li S."/>
            <person name="Zhang Y."/>
            <person name="Fang M."/>
            <person name="Ma L."/>
            <person name="Zhao Y."/>
            <person name="Jiang S."/>
        </authorList>
    </citation>
    <scope>NUCLEOTIDE SEQUENCE [LARGE SCALE GENOMIC DNA]</scope>
    <source>
        <strain evidence="1">S2</strain>
        <tissue evidence="1">Leaf</tissue>
    </source>
</reference>